<sequence length="1448" mass="161428">MNVESYQGGERSLFAANIMNKLLRVGVDIGSTTIKVVILNYKEEILFSRYERHYADIKNKLISVLNDAYVILQDTDLSVVVSGSGGISFANYLGIDFVQEVIASTKAIKRYHPHTDVAIELGGEDAKITYLSGGLEQKMNGTCAGGTGSFIDQMASLLKVDASGLNELACNQNRIYPIAARCGVFAKTDVQPLLNEGAKKEDIAASIFQAVVIQTIGGLSCGRPIRGNVAFLGGPLYFLSHLRHRFISTLNLEPHQVIFPENSQLYVALGAALCADESKVCKLNNLLGNIKNMQDCTLDESNRLPRLFKSDSEYNDFKLRHDKNKIKTRELKFYEGNCYLGIDAGSTTTKVALISDKGELLYSRYGSNKGNPLMSTVEFLEDLYSELPDSATIASSAVTGYGEALIKTALGIDIGEIETIAHYKAAEFFCPGVNFILDIGGQDMKCLKIKDSSIDSILLNEACSSGCGSFLDTFAQSLGMSITDFVDVSIKSTNPVDLGSRCTVFMNSRVKQAQKEGATVGDIASGLCYSVIKNALYKVIKLKTPEELGAKVVVQGGTFYNDAVLRSFELLSEREVIRPDISGIMGAFGCAIIAKEKYTFGQSKILKKEELRNFSVDNKSTRCRSCSNSCLLTISQFNNDKYFVSGNRCEKGNRFSENQKVLPNLYDYKYKKIFSYKPLTSAPRGMVGLPRVLNMYEHYPFWFTFFTELGYKVELSDPSSNEIFEKGMETIPSESVCYPAKLVHGHIKNLIEKGVKFIFYPSIPHEKKEYENADNSFNCPIVVSYPEVISKNLDDLKENNVRFMNPFIPFDSDRKLEKRLIVELSSIGLSADEVSRAAKLGIVELNNFKAEIRKVAEDTLDFIEAQNIKAVVLAGRPYHIDPQINHGIPEMINSLGMAVLTEDSIAHLADTSRPLRVVDQWAYHSRLYAAAEYVSRKKNLELVQLNSFGCGIDAVTTDQVQEILTARGKLYTCLKIDEGNNLGAARIRMRSLKASIEERENKGIKISDAKLSYPRIEFTKDMKKKHTILVPQMSPMHFELLEEAFKYSGYNLVILPYESKNIVEVGLKYVNNDACYPAIIAIGQLIEALISGKYDLDNTSVMISQTGGGCRATNYIGFLRKALKDAGFEKIPVISLNASGLETNSGFKLTYSLLNRALMAIVYGDLFMNVLYRTRPYELNEGSANALHKKWSDICKRKLKRASKTDFRRTVYAIVRDFDKLPLADIKKPKVGLVGEILVKYHPLANNNVVDLVEREGAEAVMPALMDFVSYCAFNRDFNYNYLCGSLKSKLLGDALILFIETYINVYTEALKSSKRFYHPKTIKEIASGARQVMSLGHQTGEGWFLTGEMIELIEEGVENIICMQPFACLPNHVTGKGMMKELKRIYPEANIVAVDYDPGASEVNQLNRIKLMLSSAFDNMLNPKHTNINEGQINTRRPAKKFVRFKI</sequence>
<dbReference type="eggNOG" id="COG3581">
    <property type="taxonomic scope" value="Bacteria"/>
</dbReference>
<evidence type="ECO:0000259" key="5">
    <source>
        <dbReference type="Pfam" id="PF01869"/>
    </source>
</evidence>
<organism evidence="7 8">
    <name type="scientific">Acetoanaerobium sticklandii (strain ATCC 12662 / DSM 519 / JCM 1433 / CCUG 9281 / NCIMB 10654 / HF)</name>
    <name type="common">Clostridium sticklandii</name>
    <dbReference type="NCBI Taxonomy" id="499177"/>
    <lineage>
        <taxon>Bacteria</taxon>
        <taxon>Bacillati</taxon>
        <taxon>Bacillota</taxon>
        <taxon>Clostridia</taxon>
        <taxon>Peptostreptococcales</taxon>
        <taxon>Filifactoraceae</taxon>
        <taxon>Acetoanaerobium</taxon>
    </lineage>
</organism>
<dbReference type="InterPro" id="IPR051805">
    <property type="entry name" value="Dehydratase_Activator_Redct"/>
</dbReference>
<dbReference type="BioCyc" id="CSTI499177:GJE9-1117-MONOMER"/>
<keyword evidence="3" id="KW-0408">Iron</keyword>
<dbReference type="InterPro" id="IPR008275">
    <property type="entry name" value="CoA_E_activase_dom"/>
</dbReference>
<dbReference type="Pfam" id="PF09989">
    <property type="entry name" value="DUF2229"/>
    <property type="match status" value="1"/>
</dbReference>
<dbReference type="PANTHER" id="PTHR32329">
    <property type="entry name" value="BIFUNCTIONAL PROTEIN [INCLUDES 2-HYDROXYACYL-COA DEHYDRATASE (N-TER) AND ITS ACTIVATOR DOMAIN (C_TERM)-RELATED"/>
    <property type="match status" value="1"/>
</dbReference>
<evidence type="ECO:0000256" key="3">
    <source>
        <dbReference type="ARBA" id="ARBA00023004"/>
    </source>
</evidence>
<dbReference type="SUPFAM" id="SSF53067">
    <property type="entry name" value="Actin-like ATPase domain"/>
    <property type="match status" value="2"/>
</dbReference>
<dbReference type="eggNOG" id="COG3580">
    <property type="taxonomic scope" value="Bacteria"/>
</dbReference>
<dbReference type="PANTHER" id="PTHR32329:SF4">
    <property type="entry name" value="ACTIVATOR OF 2-HYDROXYACYL-COA DEHYDRATASE"/>
    <property type="match status" value="1"/>
</dbReference>
<reference evidence="8" key="1">
    <citation type="journal article" date="2010" name="BMC Genomics">
        <title>Clostridium sticklandii, a specialist in amino acid degradation:revisiting its metabolism through its genome sequence.</title>
        <authorList>
            <person name="Fonknechten N."/>
            <person name="Chaussonnerie S."/>
            <person name="Tricot S."/>
            <person name="Lajus A."/>
            <person name="Andreesen J.R."/>
            <person name="Perchat N."/>
            <person name="Pelletier E."/>
            <person name="Gouyvenoux M."/>
            <person name="Barbe V."/>
            <person name="Salanoubat M."/>
            <person name="Le Paslier D."/>
            <person name="Weissenbach J."/>
            <person name="Cohen G.N."/>
            <person name="Kreimeyer A."/>
        </authorList>
    </citation>
    <scope>NUCLEOTIDE SEQUENCE [LARGE SCALE GENOMIC DNA]</scope>
    <source>
        <strain evidence="8">ATCC 12662 / DSM 519 / JCM 1433 / CCUG 9281 / NCIMB 10654 / HF</strain>
    </source>
</reference>
<keyword evidence="4" id="KW-0411">Iron-sulfur</keyword>
<dbReference type="EMBL" id="FP565809">
    <property type="protein sequence ID" value="CBH21193.1"/>
    <property type="molecule type" value="Genomic_DNA"/>
</dbReference>
<evidence type="ECO:0000259" key="6">
    <source>
        <dbReference type="Pfam" id="PF09989"/>
    </source>
</evidence>
<dbReference type="InterPro" id="IPR018709">
    <property type="entry name" value="CoA_activase_DUF2229"/>
</dbReference>
<name>E3PXM8_ACESD</name>
<dbReference type="eggNOG" id="COG1924">
    <property type="taxonomic scope" value="Bacteria"/>
</dbReference>
<dbReference type="NCBIfam" id="TIGR00241">
    <property type="entry name" value="CoA_E_activ"/>
    <property type="match status" value="1"/>
</dbReference>
<keyword evidence="2" id="KW-0479">Metal-binding</keyword>
<keyword evidence="8" id="KW-1185">Reference proteome</keyword>
<feature type="domain" description="DUF2229" evidence="6">
    <location>
        <begin position="687"/>
        <end position="905"/>
    </location>
</feature>
<dbReference type="GO" id="GO:0051536">
    <property type="term" value="F:iron-sulfur cluster binding"/>
    <property type="evidence" value="ECO:0007669"/>
    <property type="project" value="UniProtKB-KW"/>
</dbReference>
<protein>
    <submittedName>
        <fullName evidence="7">Putative CoA-substrate-specific enzyme activase</fullName>
    </submittedName>
</protein>
<evidence type="ECO:0000256" key="1">
    <source>
        <dbReference type="ARBA" id="ARBA00001966"/>
    </source>
</evidence>
<proteinExistence type="predicted"/>
<dbReference type="Pfam" id="PF01869">
    <property type="entry name" value="BcrAD_BadFG"/>
    <property type="match status" value="2"/>
</dbReference>
<evidence type="ECO:0000313" key="8">
    <source>
        <dbReference type="Proteomes" id="UP000007041"/>
    </source>
</evidence>
<dbReference type="GO" id="GO:0046872">
    <property type="term" value="F:metal ion binding"/>
    <property type="evidence" value="ECO:0007669"/>
    <property type="project" value="UniProtKB-KW"/>
</dbReference>
<dbReference type="HOGENOM" id="CLU_002393_1_0_9"/>
<evidence type="ECO:0000256" key="2">
    <source>
        <dbReference type="ARBA" id="ARBA00022723"/>
    </source>
</evidence>
<dbReference type="STRING" id="1511.CLOST_1071"/>
<dbReference type="CDD" id="cd24035">
    <property type="entry name" value="ASKHA_NBD_O66634-like_rpt2"/>
    <property type="match status" value="1"/>
</dbReference>
<dbReference type="CDD" id="cd24034">
    <property type="entry name" value="ASKHA_NBD_O66634-like_rpt1"/>
    <property type="match status" value="1"/>
</dbReference>
<feature type="domain" description="ATPase BadF/BadG/BcrA/BcrD type" evidence="5">
    <location>
        <begin position="25"/>
        <end position="275"/>
    </location>
</feature>
<dbReference type="Gene3D" id="3.30.420.40">
    <property type="match status" value="4"/>
</dbReference>
<dbReference type="InterPro" id="IPR002731">
    <property type="entry name" value="ATPase_BadF"/>
</dbReference>
<dbReference type="KEGG" id="cst:CLOST_1071"/>
<evidence type="ECO:0000313" key="7">
    <source>
        <dbReference type="EMBL" id="CBH21193.1"/>
    </source>
</evidence>
<dbReference type="Proteomes" id="UP000007041">
    <property type="component" value="Chromosome"/>
</dbReference>
<feature type="domain" description="ATPase BadF/BadG/BcrA/BcrD type" evidence="5">
    <location>
        <begin position="340"/>
        <end position="594"/>
    </location>
</feature>
<accession>E3PXM8</accession>
<comment type="cofactor">
    <cofactor evidence="1">
        <name>[4Fe-4S] cluster</name>
        <dbReference type="ChEBI" id="CHEBI:49883"/>
    </cofactor>
</comment>
<gene>
    <name evidence="7" type="ordered locus">CLOST_1071</name>
</gene>
<dbReference type="InterPro" id="IPR043129">
    <property type="entry name" value="ATPase_NBD"/>
</dbReference>
<evidence type="ECO:0000256" key="4">
    <source>
        <dbReference type="ARBA" id="ARBA00023014"/>
    </source>
</evidence>